<gene>
    <name evidence="2" type="ORF">WAK64_09690</name>
</gene>
<dbReference type="EMBL" id="JBBAXC010000006">
    <property type="protein sequence ID" value="MEI5907329.1"/>
    <property type="molecule type" value="Genomic_DNA"/>
</dbReference>
<accession>A0ABU8HD98</accession>
<dbReference type="InterPro" id="IPR037883">
    <property type="entry name" value="Knr4/Smi1-like_sf"/>
</dbReference>
<dbReference type="SMART" id="SM00860">
    <property type="entry name" value="SMI1_KNR4"/>
    <property type="match status" value="1"/>
</dbReference>
<organism evidence="2 3">
    <name type="scientific">Bacillus spongiae</name>
    <dbReference type="NCBI Taxonomy" id="2683610"/>
    <lineage>
        <taxon>Bacteria</taxon>
        <taxon>Bacillati</taxon>
        <taxon>Bacillota</taxon>
        <taxon>Bacilli</taxon>
        <taxon>Bacillales</taxon>
        <taxon>Bacillaceae</taxon>
        <taxon>Bacillus</taxon>
    </lineage>
</organism>
<dbReference type="Proteomes" id="UP001312865">
    <property type="component" value="Unassembled WGS sequence"/>
</dbReference>
<comment type="caution">
    <text evidence="2">The sequence shown here is derived from an EMBL/GenBank/DDBJ whole genome shotgun (WGS) entry which is preliminary data.</text>
</comment>
<dbReference type="Gene3D" id="3.40.1580.10">
    <property type="entry name" value="SMI1/KNR4-like"/>
    <property type="match status" value="1"/>
</dbReference>
<sequence length="131" mass="14570">MVDLTKLEMDYNNPPGSNEDIVQIEKLMNTIIPIAFKELLLTSNGFLTTEGVFIYGTEDIVERNKTWEVNQYAHGYIAIGDDSGGRVFLMAADTDSSQVIISDSGDMNLSHADFMTNDLVEWVSRGCTIPE</sequence>
<dbReference type="RefSeq" id="WP_336586759.1">
    <property type="nucleotide sequence ID" value="NZ_JBBAXC010000006.1"/>
</dbReference>
<name>A0ABU8HD98_9BACI</name>
<evidence type="ECO:0000313" key="2">
    <source>
        <dbReference type="EMBL" id="MEI5907329.1"/>
    </source>
</evidence>
<protein>
    <submittedName>
        <fullName evidence="2">SMI1/KNR4 family protein</fullName>
    </submittedName>
</protein>
<dbReference type="SUPFAM" id="SSF160631">
    <property type="entry name" value="SMI1/KNR4-like"/>
    <property type="match status" value="1"/>
</dbReference>
<dbReference type="Pfam" id="PF09346">
    <property type="entry name" value="SMI1_KNR4"/>
    <property type="match status" value="1"/>
</dbReference>
<keyword evidence="3" id="KW-1185">Reference proteome</keyword>
<proteinExistence type="predicted"/>
<dbReference type="InterPro" id="IPR018958">
    <property type="entry name" value="Knr4/Smi1-like_dom"/>
</dbReference>
<evidence type="ECO:0000313" key="3">
    <source>
        <dbReference type="Proteomes" id="UP001312865"/>
    </source>
</evidence>
<reference evidence="2 3" key="1">
    <citation type="journal article" date="2018" name="J. Microbiol.">
        <title>Bacillus spongiae sp. nov., isolated from sponge of Jeju Island.</title>
        <authorList>
            <person name="Lee G.E."/>
            <person name="Im W.T."/>
            <person name="Park J.S."/>
        </authorList>
    </citation>
    <scope>NUCLEOTIDE SEQUENCE [LARGE SCALE GENOMIC DNA]</scope>
    <source>
        <strain evidence="2 3">135PIL107-10</strain>
    </source>
</reference>
<evidence type="ECO:0000259" key="1">
    <source>
        <dbReference type="SMART" id="SM00860"/>
    </source>
</evidence>
<feature type="domain" description="Knr4/Smi1-like" evidence="1">
    <location>
        <begin position="15"/>
        <end position="125"/>
    </location>
</feature>